<protein>
    <submittedName>
        <fullName evidence="1">Uncharacterized protein</fullName>
    </submittedName>
</protein>
<reference evidence="2" key="1">
    <citation type="journal article" date="2013" name="Nature">
        <title>Pan genome of the phytoplankton Emiliania underpins its global distribution.</title>
        <authorList>
            <person name="Read B.A."/>
            <person name="Kegel J."/>
            <person name="Klute M.J."/>
            <person name="Kuo A."/>
            <person name="Lefebvre S.C."/>
            <person name="Maumus F."/>
            <person name="Mayer C."/>
            <person name="Miller J."/>
            <person name="Monier A."/>
            <person name="Salamov A."/>
            <person name="Young J."/>
            <person name="Aguilar M."/>
            <person name="Claverie J.M."/>
            <person name="Frickenhaus S."/>
            <person name="Gonzalez K."/>
            <person name="Herman E.K."/>
            <person name="Lin Y.C."/>
            <person name="Napier J."/>
            <person name="Ogata H."/>
            <person name="Sarno A.F."/>
            <person name="Shmutz J."/>
            <person name="Schroeder D."/>
            <person name="de Vargas C."/>
            <person name="Verret F."/>
            <person name="von Dassow P."/>
            <person name="Valentin K."/>
            <person name="Van de Peer Y."/>
            <person name="Wheeler G."/>
            <person name="Dacks J.B."/>
            <person name="Delwiche C.F."/>
            <person name="Dyhrman S.T."/>
            <person name="Glockner G."/>
            <person name="John U."/>
            <person name="Richards T."/>
            <person name="Worden A.Z."/>
            <person name="Zhang X."/>
            <person name="Grigoriev I.V."/>
            <person name="Allen A.E."/>
            <person name="Bidle K."/>
            <person name="Borodovsky M."/>
            <person name="Bowler C."/>
            <person name="Brownlee C."/>
            <person name="Cock J.M."/>
            <person name="Elias M."/>
            <person name="Gladyshev V.N."/>
            <person name="Groth M."/>
            <person name="Guda C."/>
            <person name="Hadaegh A."/>
            <person name="Iglesias-Rodriguez M.D."/>
            <person name="Jenkins J."/>
            <person name="Jones B.M."/>
            <person name="Lawson T."/>
            <person name="Leese F."/>
            <person name="Lindquist E."/>
            <person name="Lobanov A."/>
            <person name="Lomsadze A."/>
            <person name="Malik S.B."/>
            <person name="Marsh M.E."/>
            <person name="Mackinder L."/>
            <person name="Mock T."/>
            <person name="Mueller-Roeber B."/>
            <person name="Pagarete A."/>
            <person name="Parker M."/>
            <person name="Probert I."/>
            <person name="Quesneville H."/>
            <person name="Raines C."/>
            <person name="Rensing S.A."/>
            <person name="Riano-Pachon D.M."/>
            <person name="Richier S."/>
            <person name="Rokitta S."/>
            <person name="Shiraiwa Y."/>
            <person name="Soanes D.M."/>
            <person name="van der Giezen M."/>
            <person name="Wahlund T.M."/>
            <person name="Williams B."/>
            <person name="Wilson W."/>
            <person name="Wolfe G."/>
            <person name="Wurch L.L."/>
        </authorList>
    </citation>
    <scope>NUCLEOTIDE SEQUENCE</scope>
</reference>
<proteinExistence type="predicted"/>
<dbReference type="RefSeq" id="XP_005764407.1">
    <property type="nucleotide sequence ID" value="XM_005764350.1"/>
</dbReference>
<evidence type="ECO:0000313" key="1">
    <source>
        <dbReference type="EnsemblProtists" id="EOD11978"/>
    </source>
</evidence>
<dbReference type="GeneID" id="17258128"/>
<accession>A0A0D3IL43</accession>
<dbReference type="HOGENOM" id="CLU_948095_0_0_1"/>
<sequence length="294" mass="32609">MSEARQRCSRGNGSSILGPSAQWSQFAQSLRVKIWSSYSPFMPQRDSKLENRNGYALAFPEAEISITDYLHELPAEEKASHPPVSVEHCEVGDEDGESVWTFERVGPFHSRGASWHSAGWRDAGRFGAALAEPTAGPLSVSAYGFRPVAADGTPIGLPPVHIHHMHVTSSQSLARQWLRRSSDGFGLYAVEFDLHGDRQCASSSGGMNCTVRAFPAGYGMHITDPMETFFDLADVRPAGSPPLTFYAEHAYRWTRAPRRRVGKLLTMISTGTFKPHDDYLRWNRYAPIHCKSSP</sequence>
<reference evidence="1" key="2">
    <citation type="submission" date="2024-10" db="UniProtKB">
        <authorList>
            <consortium name="EnsemblProtists"/>
        </authorList>
    </citation>
    <scope>IDENTIFICATION</scope>
</reference>
<keyword evidence="2" id="KW-1185">Reference proteome</keyword>
<dbReference type="PaxDb" id="2903-EOD11978"/>
<dbReference type="AlphaFoldDB" id="A0A0D3IL43"/>
<dbReference type="KEGG" id="ehx:EMIHUDRAFT_446029"/>
<organism evidence="1 2">
    <name type="scientific">Emiliania huxleyi (strain CCMP1516)</name>
    <dbReference type="NCBI Taxonomy" id="280463"/>
    <lineage>
        <taxon>Eukaryota</taxon>
        <taxon>Haptista</taxon>
        <taxon>Haptophyta</taxon>
        <taxon>Prymnesiophyceae</taxon>
        <taxon>Isochrysidales</taxon>
        <taxon>Noelaerhabdaceae</taxon>
        <taxon>Emiliania</taxon>
    </lineage>
</organism>
<dbReference type="Proteomes" id="UP000013827">
    <property type="component" value="Unassembled WGS sequence"/>
</dbReference>
<dbReference type="EnsemblProtists" id="EOD11978">
    <property type="protein sequence ID" value="EOD11978"/>
    <property type="gene ID" value="EMIHUDRAFT_446029"/>
</dbReference>
<dbReference type="eggNOG" id="ENOG502SSU8">
    <property type="taxonomic scope" value="Eukaryota"/>
</dbReference>
<name>A0A0D3IL43_EMIH1</name>
<evidence type="ECO:0000313" key="2">
    <source>
        <dbReference type="Proteomes" id="UP000013827"/>
    </source>
</evidence>